<keyword evidence="5 15" id="KW-0732">Signal</keyword>
<accession>A0A426ZTX9</accession>
<dbReference type="FunFam" id="1.10.510.10:FF:000084">
    <property type="entry name" value="Wall-associated receptor kinase 2"/>
    <property type="match status" value="1"/>
</dbReference>
<feature type="chain" id="PRO_5019489565" description="Protein kinase domain-containing protein" evidence="15">
    <location>
        <begin position="26"/>
        <end position="714"/>
    </location>
</feature>
<keyword evidence="9 14" id="KW-1133">Transmembrane helix</keyword>
<dbReference type="GO" id="GO:0005886">
    <property type="term" value="C:plasma membrane"/>
    <property type="evidence" value="ECO:0007669"/>
    <property type="project" value="TreeGrafter"/>
</dbReference>
<proteinExistence type="predicted"/>
<evidence type="ECO:0000256" key="4">
    <source>
        <dbReference type="ARBA" id="ARBA00022692"/>
    </source>
</evidence>
<feature type="signal peptide" evidence="15">
    <location>
        <begin position="1"/>
        <end position="25"/>
    </location>
</feature>
<keyword evidence="11" id="KW-1015">Disulfide bond</keyword>
<evidence type="ECO:0000256" key="1">
    <source>
        <dbReference type="ARBA" id="ARBA00004479"/>
    </source>
</evidence>
<keyword evidence="6" id="KW-0547">Nucleotide-binding</keyword>
<dbReference type="InterPro" id="IPR025287">
    <property type="entry name" value="WAK_GUB"/>
</dbReference>
<evidence type="ECO:0000256" key="2">
    <source>
        <dbReference type="ARBA" id="ARBA00022527"/>
    </source>
</evidence>
<evidence type="ECO:0000256" key="11">
    <source>
        <dbReference type="ARBA" id="ARBA00023157"/>
    </source>
</evidence>
<dbReference type="InterPro" id="IPR011009">
    <property type="entry name" value="Kinase-like_dom_sf"/>
</dbReference>
<dbReference type="EMBL" id="AMZH03005056">
    <property type="protein sequence ID" value="RRT67408.1"/>
    <property type="molecule type" value="Genomic_DNA"/>
</dbReference>
<dbReference type="GO" id="GO:0030247">
    <property type="term" value="F:polysaccharide binding"/>
    <property type="evidence" value="ECO:0007669"/>
    <property type="project" value="InterPro"/>
</dbReference>
<protein>
    <recommendedName>
        <fullName evidence="16">Protein kinase domain-containing protein</fullName>
    </recommendedName>
</protein>
<evidence type="ECO:0000256" key="12">
    <source>
        <dbReference type="ARBA" id="ARBA00023180"/>
    </source>
</evidence>
<keyword evidence="12" id="KW-0325">Glycoprotein</keyword>
<name>A0A426ZTX9_ENSVE</name>
<keyword evidence="2" id="KW-0723">Serine/threonine-protein kinase</keyword>
<dbReference type="PROSITE" id="PS00108">
    <property type="entry name" value="PROTEIN_KINASE_ST"/>
    <property type="match status" value="1"/>
</dbReference>
<dbReference type="PANTHER" id="PTHR27005:SF283">
    <property type="entry name" value="OS02G0633066 PROTEIN"/>
    <property type="match status" value="1"/>
</dbReference>
<keyword evidence="3" id="KW-0808">Transferase</keyword>
<keyword evidence="7" id="KW-0418">Kinase</keyword>
<dbReference type="SUPFAM" id="SSF56112">
    <property type="entry name" value="Protein kinase-like (PK-like)"/>
    <property type="match status" value="1"/>
</dbReference>
<dbReference type="GO" id="GO:0004674">
    <property type="term" value="F:protein serine/threonine kinase activity"/>
    <property type="evidence" value="ECO:0007669"/>
    <property type="project" value="UniProtKB-KW"/>
</dbReference>
<evidence type="ECO:0000259" key="16">
    <source>
        <dbReference type="PROSITE" id="PS50011"/>
    </source>
</evidence>
<dbReference type="InterPro" id="IPR008271">
    <property type="entry name" value="Ser/Thr_kinase_AS"/>
</dbReference>
<dbReference type="InterPro" id="IPR000719">
    <property type="entry name" value="Prot_kinase_dom"/>
</dbReference>
<dbReference type="PANTHER" id="PTHR27005">
    <property type="entry name" value="WALL-ASSOCIATED RECEPTOR KINASE-LIKE 21"/>
    <property type="match status" value="1"/>
</dbReference>
<evidence type="ECO:0000256" key="9">
    <source>
        <dbReference type="ARBA" id="ARBA00022989"/>
    </source>
</evidence>
<evidence type="ECO:0000256" key="8">
    <source>
        <dbReference type="ARBA" id="ARBA00022840"/>
    </source>
</evidence>
<comment type="subcellular location">
    <subcellularLocation>
        <location evidence="1">Membrane</location>
        <topology evidence="1">Single-pass type I membrane protein</topology>
    </subcellularLocation>
</comment>
<dbReference type="GO" id="GO:0005524">
    <property type="term" value="F:ATP binding"/>
    <property type="evidence" value="ECO:0007669"/>
    <property type="project" value="UniProtKB-KW"/>
</dbReference>
<evidence type="ECO:0000256" key="7">
    <source>
        <dbReference type="ARBA" id="ARBA00022777"/>
    </source>
</evidence>
<dbReference type="FunFam" id="3.30.200.20:FF:000043">
    <property type="entry name" value="Wall-associated receptor kinase 2"/>
    <property type="match status" value="1"/>
</dbReference>
<dbReference type="Pfam" id="PF00069">
    <property type="entry name" value="Pkinase"/>
    <property type="match status" value="1"/>
</dbReference>
<dbReference type="Gene3D" id="1.10.510.10">
    <property type="entry name" value="Transferase(Phosphotransferase) domain 1"/>
    <property type="match status" value="1"/>
</dbReference>
<evidence type="ECO:0000313" key="17">
    <source>
        <dbReference type="EMBL" id="RRT67408.1"/>
    </source>
</evidence>
<evidence type="ECO:0000313" key="18">
    <source>
        <dbReference type="Proteomes" id="UP000287651"/>
    </source>
</evidence>
<gene>
    <name evidence="17" type="ORF">B296_00019518</name>
</gene>
<dbReference type="Proteomes" id="UP000287651">
    <property type="component" value="Unassembled WGS sequence"/>
</dbReference>
<dbReference type="GO" id="GO:0007166">
    <property type="term" value="P:cell surface receptor signaling pathway"/>
    <property type="evidence" value="ECO:0007669"/>
    <property type="project" value="InterPro"/>
</dbReference>
<feature type="transmembrane region" description="Helical" evidence="14">
    <location>
        <begin position="300"/>
        <end position="322"/>
    </location>
</feature>
<keyword evidence="10 14" id="KW-0472">Membrane</keyword>
<dbReference type="SMART" id="SM00220">
    <property type="entry name" value="S_TKc"/>
    <property type="match status" value="1"/>
</dbReference>
<feature type="region of interest" description="Disordered" evidence="13">
    <location>
        <begin position="654"/>
        <end position="677"/>
    </location>
</feature>
<reference evidence="17 18" key="1">
    <citation type="journal article" date="2014" name="Agronomy (Basel)">
        <title>A Draft Genome Sequence for Ensete ventricosum, the Drought-Tolerant Tree Against Hunger.</title>
        <authorList>
            <person name="Harrison J."/>
            <person name="Moore K.A."/>
            <person name="Paszkiewicz K."/>
            <person name="Jones T."/>
            <person name="Grant M."/>
            <person name="Ambacheew D."/>
            <person name="Muzemil S."/>
            <person name="Studholme D.J."/>
        </authorList>
    </citation>
    <scope>NUCLEOTIDE SEQUENCE [LARGE SCALE GENOMIC DNA]</scope>
</reference>
<evidence type="ECO:0000256" key="15">
    <source>
        <dbReference type="SAM" id="SignalP"/>
    </source>
</evidence>
<keyword evidence="4 14" id="KW-0812">Transmembrane</keyword>
<evidence type="ECO:0000256" key="3">
    <source>
        <dbReference type="ARBA" id="ARBA00022679"/>
    </source>
</evidence>
<dbReference type="PROSITE" id="PS50011">
    <property type="entry name" value="PROTEIN_KINASE_DOM"/>
    <property type="match status" value="1"/>
</dbReference>
<feature type="domain" description="Protein kinase" evidence="16">
    <location>
        <begin position="376"/>
        <end position="645"/>
    </location>
</feature>
<sequence length="714" mass="78879">MSGSLMLLLLLISTAPMLMAGAASASTEHNTTNFLFADCTASCGTIFIPYPFGTTEKYSCSRPGFSFVCNNSSDSPTLLLADGVTQVIHMSQDNHNISVRFGIATMGADKDSLFTSWTSPPGAPYVLSSTSVTLTVVGCSATAYLLDLGTNKIIGSCITDCSDREMEAMEGAACSGIGCCQATFLSPVRSFGINLTRHDRHSGRASSVKAFVSNDQAVYRFRKEDLSTEDTVTGSTMEVAVLQWAIIEQSSCEDAAKNTTTYACLSANSVCSNTKTKGLGYYCECSSGYQGNPYIPGGCLAVVIGVSIGFSLLLMLVSAVILNRRLKEMKLKKLKERYFHQNHGLLLQRLIATDDVNAERTKIFPLEELEKATNSFDPARILGHGGHGTVYKRILSDQRVVAIKKSKIVIQREIDQFINEVAILSQINHRNIVKLYGCCLETEVPLLVYEFITNGTLADHLHVEDRSSSLSWKDRLRIALETVGALAYLHSAASISIFHRDVKSSNVLLDDTYTAKVSDFGASRTVPVDQTHVVTGIQGTHGYLDPEYYHTCQLTEKNDVYSLGVILVELLTGFKPVSLTRFGDRNLAMYFIWALESNRMLDILEARIKEEAMEEELEEMVGLAEECLRLKGVERPTMKEVEIRLQGLRRSKKKEQVQLTHHHSEEAEPQLCDPHGACRHQRSLDGNLTDTANQDASRRHSLEEEFMLSLNYPR</sequence>
<evidence type="ECO:0000256" key="14">
    <source>
        <dbReference type="SAM" id="Phobius"/>
    </source>
</evidence>
<comment type="caution">
    <text evidence="17">The sequence shown here is derived from an EMBL/GenBank/DDBJ whole genome shotgun (WGS) entry which is preliminary data.</text>
</comment>
<keyword evidence="8" id="KW-0067">ATP-binding</keyword>
<evidence type="ECO:0000256" key="10">
    <source>
        <dbReference type="ARBA" id="ARBA00023136"/>
    </source>
</evidence>
<evidence type="ECO:0000256" key="6">
    <source>
        <dbReference type="ARBA" id="ARBA00022741"/>
    </source>
</evidence>
<organism evidence="17 18">
    <name type="scientific">Ensete ventricosum</name>
    <name type="common">Abyssinian banana</name>
    <name type="synonym">Musa ensete</name>
    <dbReference type="NCBI Taxonomy" id="4639"/>
    <lineage>
        <taxon>Eukaryota</taxon>
        <taxon>Viridiplantae</taxon>
        <taxon>Streptophyta</taxon>
        <taxon>Embryophyta</taxon>
        <taxon>Tracheophyta</taxon>
        <taxon>Spermatophyta</taxon>
        <taxon>Magnoliopsida</taxon>
        <taxon>Liliopsida</taxon>
        <taxon>Zingiberales</taxon>
        <taxon>Musaceae</taxon>
        <taxon>Ensete</taxon>
    </lineage>
</organism>
<dbReference type="Pfam" id="PF13947">
    <property type="entry name" value="GUB_WAK_bind"/>
    <property type="match status" value="1"/>
</dbReference>
<dbReference type="Gene3D" id="3.30.200.20">
    <property type="entry name" value="Phosphorylase Kinase, domain 1"/>
    <property type="match status" value="1"/>
</dbReference>
<dbReference type="AlphaFoldDB" id="A0A426ZTX9"/>
<evidence type="ECO:0000256" key="5">
    <source>
        <dbReference type="ARBA" id="ARBA00022729"/>
    </source>
</evidence>
<dbReference type="InterPro" id="IPR045274">
    <property type="entry name" value="WAK-like"/>
</dbReference>
<evidence type="ECO:0000256" key="13">
    <source>
        <dbReference type="SAM" id="MobiDB-lite"/>
    </source>
</evidence>